<feature type="region of interest" description="Disordered" evidence="1">
    <location>
        <begin position="1"/>
        <end position="62"/>
    </location>
</feature>
<feature type="compositionally biased region" description="Basic residues" evidence="1">
    <location>
        <begin position="308"/>
        <end position="327"/>
    </location>
</feature>
<organism evidence="2">
    <name type="scientific">uncultured marine group II/III euryarchaeote KM3_14_C07</name>
    <dbReference type="NCBI Taxonomy" id="1457888"/>
    <lineage>
        <taxon>Archaea</taxon>
        <taxon>Methanobacteriati</taxon>
        <taxon>Methanobacteriota</taxon>
        <taxon>environmental samples</taxon>
    </lineage>
</organism>
<feature type="region of interest" description="Disordered" evidence="1">
    <location>
        <begin position="265"/>
        <end position="284"/>
    </location>
</feature>
<proteinExistence type="predicted"/>
<dbReference type="Pfam" id="PF23435">
    <property type="entry name" value="DUF7121"/>
    <property type="match status" value="1"/>
</dbReference>
<protein>
    <submittedName>
        <fullName evidence="2">Putative coiled-coil protein</fullName>
    </submittedName>
</protein>
<name>A0A075GJF2_9EURY</name>
<evidence type="ECO:0000256" key="1">
    <source>
        <dbReference type="SAM" id="MobiDB-lite"/>
    </source>
</evidence>
<reference evidence="2" key="1">
    <citation type="journal article" date="2014" name="Genome Biol. Evol.">
        <title>Pangenome evidence for extensive interdomain horizontal transfer affecting lineage core and shell genes in uncultured planktonic thaumarchaeota and euryarchaeota.</title>
        <authorList>
            <person name="Deschamps P."/>
            <person name="Zivanovic Y."/>
            <person name="Moreira D."/>
            <person name="Rodriguez-Valera F."/>
            <person name="Lopez-Garcia P."/>
        </authorList>
    </citation>
    <scope>NUCLEOTIDE SEQUENCE</scope>
</reference>
<sequence length="327" mass="37986">MPDVEARPDDDLRTRLHAMETRLRRMREQRNDHNENARRAADSRDSVQEQSRELRERIKERLDEQKEVRARAKLHQAKRDEIQNQMRELITQRRGKRSDEGTKSVVIQLSETIGEIDRIENRIMTDGSLSLDKENAMLKKLKSLIAKRDELMPAAEEFQVIEIDLGDMEGSIQLLRAEADSEHKAMLDANKEADTIWEDVKPMLEERDFLRAEGDRLHNAFVSSREAADGIHSQIKVLLDQVNEIRDELKAQREERERLIREHNQSVRDALKTPDEDEELASSLADELLEKGSITLGGTRTVDDPKPHRGKKRKKSRKIGTRRGKRD</sequence>
<feature type="region of interest" description="Disordered" evidence="1">
    <location>
        <begin position="291"/>
        <end position="327"/>
    </location>
</feature>
<dbReference type="AlphaFoldDB" id="A0A075GJF2"/>
<evidence type="ECO:0000313" key="2">
    <source>
        <dbReference type="EMBL" id="AIF01723.1"/>
    </source>
</evidence>
<dbReference type="InterPro" id="IPR055545">
    <property type="entry name" value="DUF7121"/>
</dbReference>
<accession>A0A075GJF2</accession>
<dbReference type="EMBL" id="KF900628">
    <property type="protein sequence ID" value="AIF01723.1"/>
    <property type="molecule type" value="Genomic_DNA"/>
</dbReference>
<feature type="compositionally biased region" description="Basic and acidic residues" evidence="1">
    <location>
        <begin position="265"/>
        <end position="274"/>
    </location>
</feature>